<evidence type="ECO:0000313" key="3">
    <source>
        <dbReference type="Proteomes" id="UP000609651"/>
    </source>
</evidence>
<reference evidence="2 3" key="1">
    <citation type="journal article" date="2020" name="Syst. Appl. Microbiol.">
        <title>Alienimonas chondri sp. nov., a novel planctomycete isolated from the biofilm of the red alga Chondrus crispus.</title>
        <authorList>
            <person name="Vitorino I."/>
            <person name="Albuquerque L."/>
            <person name="Wiegand S."/>
            <person name="Kallscheuer N."/>
            <person name="da Costa M.S."/>
            <person name="Lobo-da-Cunha A."/>
            <person name="Jogler C."/>
            <person name="Lage O.M."/>
        </authorList>
    </citation>
    <scope>NUCLEOTIDE SEQUENCE [LARGE SCALE GENOMIC DNA]</scope>
    <source>
        <strain evidence="2 3">LzC2</strain>
    </source>
</reference>
<proteinExistence type="predicted"/>
<accession>A0ABX1V9B5</accession>
<feature type="region of interest" description="Disordered" evidence="1">
    <location>
        <begin position="160"/>
        <end position="314"/>
    </location>
</feature>
<feature type="compositionally biased region" description="Gly residues" evidence="1">
    <location>
        <begin position="230"/>
        <end position="240"/>
    </location>
</feature>
<feature type="compositionally biased region" description="Polar residues" evidence="1">
    <location>
        <begin position="187"/>
        <end position="200"/>
    </location>
</feature>
<dbReference type="Proteomes" id="UP000609651">
    <property type="component" value="Unassembled WGS sequence"/>
</dbReference>
<feature type="compositionally biased region" description="Pro residues" evidence="1">
    <location>
        <begin position="263"/>
        <end position="275"/>
    </location>
</feature>
<protein>
    <submittedName>
        <fullName evidence="2">Uncharacterized protein</fullName>
    </submittedName>
</protein>
<organism evidence="2 3">
    <name type="scientific">Alienimonas chondri</name>
    <dbReference type="NCBI Taxonomy" id="2681879"/>
    <lineage>
        <taxon>Bacteria</taxon>
        <taxon>Pseudomonadati</taxon>
        <taxon>Planctomycetota</taxon>
        <taxon>Planctomycetia</taxon>
        <taxon>Planctomycetales</taxon>
        <taxon>Planctomycetaceae</taxon>
        <taxon>Alienimonas</taxon>
    </lineage>
</organism>
<sequence length="314" mass="32683">MEEPPPLPTRLTWSRIAGASRRTRIRRYGQRAVLAAALVGCSTGGLQSNLYEAKTGLQIRFAAEKAYLHRGDLFHNCCTYPLDFKCGFKSGYTEVSLYGDDCCAPPTPPPSYWGCSTSDPCERTERLNCYYDGWAHGAIAAGQDGVAGLNTVPLRDICGGQPGGMPGARGPVPHSGPAAFDPYGLETPTNAISAPTNQSDMPAFEEGPVLEEPVPAPAPIPLLPPKADGTEGGETGGEGSAGDPSPNGLLQDLLDAEAVPGADGPPEPDFSPAPSFPQFELSPDDGDAGLREGDSASLRGDAGPKVTTLWSGDG</sequence>
<gene>
    <name evidence="2" type="ORF">LzC2_01600</name>
</gene>
<feature type="compositionally biased region" description="Pro residues" evidence="1">
    <location>
        <begin position="214"/>
        <end position="224"/>
    </location>
</feature>
<evidence type="ECO:0000256" key="1">
    <source>
        <dbReference type="SAM" id="MobiDB-lite"/>
    </source>
</evidence>
<name>A0ABX1V9B5_9PLAN</name>
<dbReference type="EMBL" id="WTPX01000003">
    <property type="protein sequence ID" value="NNJ24110.1"/>
    <property type="molecule type" value="Genomic_DNA"/>
</dbReference>
<comment type="caution">
    <text evidence="2">The sequence shown here is derived from an EMBL/GenBank/DDBJ whole genome shotgun (WGS) entry which is preliminary data.</text>
</comment>
<evidence type="ECO:0000313" key="2">
    <source>
        <dbReference type="EMBL" id="NNJ24110.1"/>
    </source>
</evidence>
<keyword evidence="3" id="KW-1185">Reference proteome</keyword>